<keyword evidence="2" id="KW-1185">Reference proteome</keyword>
<dbReference type="EMBL" id="RAWI01000019">
    <property type="protein sequence ID" value="RKI15414.1"/>
    <property type="molecule type" value="Genomic_DNA"/>
</dbReference>
<name>A0ABX9QPS4_9BACT</name>
<accession>A0ABX9QPS4</accession>
<dbReference type="RefSeq" id="WP_120582168.1">
    <property type="nucleotide sequence ID" value="NZ_RAWI01000019.1"/>
</dbReference>
<organism evidence="1 2">
    <name type="scientific">Corallococcus praedator</name>
    <dbReference type="NCBI Taxonomy" id="2316724"/>
    <lineage>
        <taxon>Bacteria</taxon>
        <taxon>Pseudomonadati</taxon>
        <taxon>Myxococcota</taxon>
        <taxon>Myxococcia</taxon>
        <taxon>Myxococcales</taxon>
        <taxon>Cystobacterineae</taxon>
        <taxon>Myxococcaceae</taxon>
        <taxon>Corallococcus</taxon>
    </lineage>
</organism>
<evidence type="ECO:0000313" key="1">
    <source>
        <dbReference type="EMBL" id="RKI15414.1"/>
    </source>
</evidence>
<proteinExistence type="predicted"/>
<sequence>MVNQQVFIKLHGGWITTASKMRCDGGAQSVKWNNTLHHGEQNATLHHMIPWEALGRVLAIGVNSVSTGGSDDVLTEILNVSQKPALRANLVRLKGALTGLAAAPAGSAPNKAKKITVSVSDGFESSNDAIAPASGAEDVVNLVHHWCWMPGNLFTGSSNRGDDPGYWGFDFPPADAYRMDQRRVVGLFEGNGLSDADVVNKADFTLRYQALYAFWRLINTSTDDELKGSQRGALLGALRGLAAYELWRPLRLIVAKSAQFQFRNGSPFKLRPAAIDADMKEEQKVHRAIQAVKNNHAQWSKTNRNNSYVKAATKDVSVEE</sequence>
<evidence type="ECO:0000313" key="2">
    <source>
        <dbReference type="Proteomes" id="UP000278907"/>
    </source>
</evidence>
<dbReference type="Proteomes" id="UP000278907">
    <property type="component" value="Unassembled WGS sequence"/>
</dbReference>
<comment type="caution">
    <text evidence="1">The sequence shown here is derived from an EMBL/GenBank/DDBJ whole genome shotgun (WGS) entry which is preliminary data.</text>
</comment>
<reference evidence="1 2" key="1">
    <citation type="submission" date="2018-09" db="EMBL/GenBank/DDBJ databases">
        <authorList>
            <person name="Livingstone P.G."/>
            <person name="Whitworth D.E."/>
        </authorList>
    </citation>
    <scope>NUCLEOTIDE SEQUENCE [LARGE SCALE GENOMIC DNA]</scope>
    <source>
        <strain evidence="1 2">CA031B</strain>
    </source>
</reference>
<protein>
    <submittedName>
        <fullName evidence="1">Uncharacterized protein</fullName>
    </submittedName>
</protein>
<gene>
    <name evidence="1" type="ORF">D7Y13_04335</name>
</gene>